<protein>
    <recommendedName>
        <fullName evidence="3">DUF1572 domain-containing protein</fullName>
    </recommendedName>
</protein>
<dbReference type="AlphaFoldDB" id="A0A143HDP9"/>
<dbReference type="KEGG" id="rst:ATY39_07820"/>
<name>A0A143HDP9_9BACL</name>
<dbReference type="Gene3D" id="1.20.120.450">
    <property type="entry name" value="dinb family like domain"/>
    <property type="match status" value="1"/>
</dbReference>
<organism evidence="1 2">
    <name type="scientific">Rummeliibacillus stabekisii</name>
    <dbReference type="NCBI Taxonomy" id="241244"/>
    <lineage>
        <taxon>Bacteria</taxon>
        <taxon>Bacillati</taxon>
        <taxon>Bacillota</taxon>
        <taxon>Bacilli</taxon>
        <taxon>Bacillales</taxon>
        <taxon>Caryophanaceae</taxon>
        <taxon>Rummeliibacillus</taxon>
    </lineage>
</organism>
<dbReference type="InterPro" id="IPR034660">
    <property type="entry name" value="DinB/YfiT-like"/>
</dbReference>
<accession>A0A143HDP9</accession>
<evidence type="ECO:0008006" key="3">
    <source>
        <dbReference type="Google" id="ProtNLM"/>
    </source>
</evidence>
<reference evidence="2" key="2">
    <citation type="submission" date="2016-03" db="EMBL/GenBank/DDBJ databases">
        <authorList>
            <person name="Ploux O."/>
        </authorList>
    </citation>
    <scope>NUCLEOTIDE SEQUENCE [LARGE SCALE GENOMIC DNA]</scope>
    <source>
        <strain evidence="2">PP9</strain>
    </source>
</reference>
<dbReference type="OrthoDB" id="68731at2"/>
<dbReference type="STRING" id="241244.ATY39_07820"/>
<evidence type="ECO:0000313" key="2">
    <source>
        <dbReference type="Proteomes" id="UP000076021"/>
    </source>
</evidence>
<dbReference type="Pfam" id="PF07609">
    <property type="entry name" value="DUF1572"/>
    <property type="match status" value="1"/>
</dbReference>
<reference evidence="1 2" key="1">
    <citation type="journal article" date="2016" name="Genome Announc.">
        <title>Whole-Genome Sequence of Rummeliibacillus stabekisii Strain PP9 Isolated from Antarctic Soil.</title>
        <authorList>
            <person name="da Mota F.F."/>
            <person name="Vollu R.E."/>
            <person name="Jurelevicius D."/>
            <person name="Seldin L."/>
        </authorList>
    </citation>
    <scope>NUCLEOTIDE SEQUENCE [LARGE SCALE GENOMIC DNA]</scope>
    <source>
        <strain evidence="1 2">PP9</strain>
    </source>
</reference>
<dbReference type="InterPro" id="IPR011466">
    <property type="entry name" value="DUF1572"/>
</dbReference>
<dbReference type="EMBL" id="CP014806">
    <property type="protein sequence ID" value="AMW99381.1"/>
    <property type="molecule type" value="Genomic_DNA"/>
</dbReference>
<dbReference type="SUPFAM" id="SSF109854">
    <property type="entry name" value="DinB/YfiT-like putative metalloenzymes"/>
    <property type="match status" value="1"/>
</dbReference>
<gene>
    <name evidence="1" type="ORF">ATY39_07820</name>
</gene>
<dbReference type="Proteomes" id="UP000076021">
    <property type="component" value="Chromosome"/>
</dbReference>
<evidence type="ECO:0000313" key="1">
    <source>
        <dbReference type="EMBL" id="AMW99381.1"/>
    </source>
</evidence>
<proteinExistence type="predicted"/>
<dbReference type="RefSeq" id="WP_066788190.1">
    <property type="nucleotide sequence ID" value="NZ_CP014806.1"/>
</dbReference>
<keyword evidence="2" id="KW-1185">Reference proteome</keyword>
<sequence length="185" mass="21632">MDIGNEYLKVIKERFKRVKDLADKTISQLSEEDLHWKVNEASNTIATIVKHVSGNMKSRWSDFLTSDGEKSYRNRDQEFTDDISSKQELILIWEKGWDTLLNTLKELESPDLLKNITIRGEKHTVLEAIERQMAHYSYHVGQIVYIGKQIKSENWKTLSIPVGKSEEFLQQMLDKHQPQPLKTEE</sequence>